<feature type="transmembrane region" description="Helical" evidence="12">
    <location>
        <begin position="241"/>
        <end position="271"/>
    </location>
</feature>
<dbReference type="PROSITE" id="PS50109">
    <property type="entry name" value="HIS_KIN"/>
    <property type="match status" value="1"/>
</dbReference>
<dbReference type="Pfam" id="PF00672">
    <property type="entry name" value="HAMP"/>
    <property type="match status" value="1"/>
</dbReference>
<evidence type="ECO:0000256" key="12">
    <source>
        <dbReference type="SAM" id="Phobius"/>
    </source>
</evidence>
<dbReference type="RefSeq" id="WP_138546823.1">
    <property type="nucleotide sequence ID" value="NZ_PNCJ01000055.1"/>
</dbReference>
<dbReference type="GO" id="GO:0005886">
    <property type="term" value="C:plasma membrane"/>
    <property type="evidence" value="ECO:0007669"/>
    <property type="project" value="TreeGrafter"/>
</dbReference>
<evidence type="ECO:0000256" key="5">
    <source>
        <dbReference type="ARBA" id="ARBA00022679"/>
    </source>
</evidence>
<dbReference type="SMART" id="SM00387">
    <property type="entry name" value="HATPase_c"/>
    <property type="match status" value="1"/>
</dbReference>
<accession>A0A5S3WQU2</accession>
<dbReference type="Gene3D" id="6.10.340.10">
    <property type="match status" value="1"/>
</dbReference>
<evidence type="ECO:0000256" key="11">
    <source>
        <dbReference type="SAM" id="MobiDB-lite"/>
    </source>
</evidence>
<dbReference type="InterPro" id="IPR003594">
    <property type="entry name" value="HATPase_dom"/>
</dbReference>
<dbReference type="CDD" id="cd06225">
    <property type="entry name" value="HAMP"/>
    <property type="match status" value="1"/>
</dbReference>
<dbReference type="InterPro" id="IPR003661">
    <property type="entry name" value="HisK_dim/P_dom"/>
</dbReference>
<dbReference type="PANTHER" id="PTHR45436">
    <property type="entry name" value="SENSOR HISTIDINE KINASE YKOH"/>
    <property type="match status" value="1"/>
</dbReference>
<evidence type="ECO:0000256" key="6">
    <source>
        <dbReference type="ARBA" id="ARBA00022692"/>
    </source>
</evidence>
<dbReference type="EC" id="2.7.13.3" evidence="3"/>
<dbReference type="SUPFAM" id="SSF158472">
    <property type="entry name" value="HAMP domain-like"/>
    <property type="match status" value="1"/>
</dbReference>
<comment type="subcellular location">
    <subcellularLocation>
        <location evidence="2">Membrane</location>
    </subcellularLocation>
</comment>
<evidence type="ECO:0000313" key="16">
    <source>
        <dbReference type="Proteomes" id="UP000306719"/>
    </source>
</evidence>
<dbReference type="AlphaFoldDB" id="A0A5S3WQU2"/>
<keyword evidence="5" id="KW-0808">Transferase</keyword>
<keyword evidence="4" id="KW-0597">Phosphoprotein</keyword>
<dbReference type="SMART" id="SM00388">
    <property type="entry name" value="HisKA"/>
    <property type="match status" value="1"/>
</dbReference>
<dbReference type="GO" id="GO:0000155">
    <property type="term" value="F:phosphorelay sensor kinase activity"/>
    <property type="evidence" value="ECO:0007669"/>
    <property type="project" value="InterPro"/>
</dbReference>
<dbReference type="InterPro" id="IPR050428">
    <property type="entry name" value="TCS_sensor_his_kinase"/>
</dbReference>
<keyword evidence="8 12" id="KW-1133">Transmembrane helix</keyword>
<evidence type="ECO:0000259" key="14">
    <source>
        <dbReference type="PROSITE" id="PS50885"/>
    </source>
</evidence>
<organism evidence="15 16">
    <name type="scientific">Pseudoalteromonas rubra</name>
    <dbReference type="NCBI Taxonomy" id="43658"/>
    <lineage>
        <taxon>Bacteria</taxon>
        <taxon>Pseudomonadati</taxon>
        <taxon>Pseudomonadota</taxon>
        <taxon>Gammaproteobacteria</taxon>
        <taxon>Alteromonadales</taxon>
        <taxon>Pseudoalteromonadaceae</taxon>
        <taxon>Pseudoalteromonas</taxon>
    </lineage>
</organism>
<dbReference type="SMART" id="SM00304">
    <property type="entry name" value="HAMP"/>
    <property type="match status" value="1"/>
</dbReference>
<dbReference type="Proteomes" id="UP000306719">
    <property type="component" value="Unassembled WGS sequence"/>
</dbReference>
<dbReference type="InterPro" id="IPR036890">
    <property type="entry name" value="HATPase_C_sf"/>
</dbReference>
<sequence>MKLTIRHKLLAILLLVNTVLIMAIYFANQAAFEKSFRDYIQQNSRARLVALMPTIRENYDRYGEEWVFHRHPAWHQLVQEVRGNPVTTKSAGAHPSYDSYDSPSMQRPRRRPEYADGSPGGERRGRGEVNEQGFQSQYQSDRRPQPGAERPPKGERGAYPPKKRRPPPRGYGDNGSGRLVYKNAAGEQVIGSLTTTRTTLWEPVHQSDSPASPLLGYVGLEDGLVMSNRFDSLFAERQKNWFMYIAIVALIASSLLAIPFSHFLVAPVLALRRAAQSLARGDYQSNLSTDSNDELGMLARDLNTLSETLRENQQARQQWIADISHELRTPIAVFKAELEGMIDGVIETNPDQLQSLHEEISRLTQLVDDLHQLSMSDRGSLSYQMSPHCLGDIVEQTFGNHQAQLTNQHFEWQLDGDKSLLMECDDRRMTQLFSNLMQNTLRYTDSTEYSPGKIRVTIKKLGEQTEIVWQDSSPGVEPELLDKLFGRLYRVKQARDRVSGGSGLGLAICTSIVQAHNGTISAQQSGLGGLAVVMRFS</sequence>
<dbReference type="CDD" id="cd00082">
    <property type="entry name" value="HisKA"/>
    <property type="match status" value="1"/>
</dbReference>
<dbReference type="OrthoDB" id="9804645at2"/>
<evidence type="ECO:0000256" key="9">
    <source>
        <dbReference type="ARBA" id="ARBA00023012"/>
    </source>
</evidence>
<reference evidence="15 16" key="1">
    <citation type="submission" date="2018-01" db="EMBL/GenBank/DDBJ databases">
        <authorList>
            <person name="Paulsen S."/>
            <person name="Gram L.K."/>
        </authorList>
    </citation>
    <scope>NUCLEOTIDE SEQUENCE [LARGE SCALE GENOMIC DNA]</scope>
    <source>
        <strain evidence="15 16">S2599</strain>
    </source>
</reference>
<reference evidence="16" key="2">
    <citation type="submission" date="2019-06" db="EMBL/GenBank/DDBJ databases">
        <title>Co-occurence of chitin degradation, pigmentation and bioactivity in marine Pseudoalteromonas.</title>
        <authorList>
            <person name="Sonnenschein E.C."/>
            <person name="Bech P.K."/>
        </authorList>
    </citation>
    <scope>NUCLEOTIDE SEQUENCE [LARGE SCALE GENOMIC DNA]</scope>
    <source>
        <strain evidence="16">S2599</strain>
    </source>
</reference>
<comment type="caution">
    <text evidence="15">The sequence shown here is derived from an EMBL/GenBank/DDBJ whole genome shotgun (WGS) entry which is preliminary data.</text>
</comment>
<feature type="domain" description="HAMP" evidence="14">
    <location>
        <begin position="262"/>
        <end position="314"/>
    </location>
</feature>
<keyword evidence="9" id="KW-0902">Two-component regulatory system</keyword>
<dbReference type="InterPro" id="IPR003660">
    <property type="entry name" value="HAMP_dom"/>
</dbReference>
<evidence type="ECO:0000256" key="2">
    <source>
        <dbReference type="ARBA" id="ARBA00004370"/>
    </source>
</evidence>
<dbReference type="PRINTS" id="PR00344">
    <property type="entry name" value="BCTRLSENSOR"/>
</dbReference>
<gene>
    <name evidence="15" type="ORF">CWB98_22605</name>
</gene>
<dbReference type="EMBL" id="PNCJ01000055">
    <property type="protein sequence ID" value="TMP31300.1"/>
    <property type="molecule type" value="Genomic_DNA"/>
</dbReference>
<dbReference type="InterPro" id="IPR004358">
    <property type="entry name" value="Sig_transdc_His_kin-like_C"/>
</dbReference>
<dbReference type="SUPFAM" id="SSF55874">
    <property type="entry name" value="ATPase domain of HSP90 chaperone/DNA topoisomerase II/histidine kinase"/>
    <property type="match status" value="1"/>
</dbReference>
<dbReference type="PROSITE" id="PS50885">
    <property type="entry name" value="HAMP"/>
    <property type="match status" value="1"/>
</dbReference>
<name>A0A5S3WQU2_9GAMM</name>
<dbReference type="Gene3D" id="3.30.565.10">
    <property type="entry name" value="Histidine kinase-like ATPase, C-terminal domain"/>
    <property type="match status" value="1"/>
</dbReference>
<keyword evidence="10 12" id="KW-0472">Membrane</keyword>
<evidence type="ECO:0000256" key="7">
    <source>
        <dbReference type="ARBA" id="ARBA00022777"/>
    </source>
</evidence>
<evidence type="ECO:0000256" key="3">
    <source>
        <dbReference type="ARBA" id="ARBA00012438"/>
    </source>
</evidence>
<dbReference type="InterPro" id="IPR005467">
    <property type="entry name" value="His_kinase_dom"/>
</dbReference>
<feature type="compositionally biased region" description="Basic and acidic residues" evidence="11">
    <location>
        <begin position="140"/>
        <end position="156"/>
    </location>
</feature>
<dbReference type="SUPFAM" id="SSF47384">
    <property type="entry name" value="Homodimeric domain of signal transducing histidine kinase"/>
    <property type="match status" value="1"/>
</dbReference>
<evidence type="ECO:0000256" key="4">
    <source>
        <dbReference type="ARBA" id="ARBA00022553"/>
    </source>
</evidence>
<evidence type="ECO:0000259" key="13">
    <source>
        <dbReference type="PROSITE" id="PS50109"/>
    </source>
</evidence>
<dbReference type="Gene3D" id="1.10.287.130">
    <property type="match status" value="1"/>
</dbReference>
<dbReference type="PANTHER" id="PTHR45436:SF5">
    <property type="entry name" value="SENSOR HISTIDINE KINASE TRCS"/>
    <property type="match status" value="1"/>
</dbReference>
<proteinExistence type="predicted"/>
<feature type="domain" description="Histidine kinase" evidence="13">
    <location>
        <begin position="322"/>
        <end position="537"/>
    </location>
</feature>
<dbReference type="Pfam" id="PF00512">
    <property type="entry name" value="HisKA"/>
    <property type="match status" value="1"/>
</dbReference>
<evidence type="ECO:0000256" key="1">
    <source>
        <dbReference type="ARBA" id="ARBA00000085"/>
    </source>
</evidence>
<keyword evidence="6 12" id="KW-0812">Transmembrane</keyword>
<protein>
    <recommendedName>
        <fullName evidence="3">histidine kinase</fullName>
        <ecNumber evidence="3">2.7.13.3</ecNumber>
    </recommendedName>
</protein>
<feature type="transmembrane region" description="Helical" evidence="12">
    <location>
        <begin position="9"/>
        <end position="27"/>
    </location>
</feature>
<evidence type="ECO:0000256" key="8">
    <source>
        <dbReference type="ARBA" id="ARBA00022989"/>
    </source>
</evidence>
<feature type="region of interest" description="Disordered" evidence="11">
    <location>
        <begin position="86"/>
        <end position="178"/>
    </location>
</feature>
<comment type="catalytic activity">
    <reaction evidence="1">
        <text>ATP + protein L-histidine = ADP + protein N-phospho-L-histidine.</text>
        <dbReference type="EC" id="2.7.13.3"/>
    </reaction>
</comment>
<dbReference type="Pfam" id="PF02518">
    <property type="entry name" value="HATPase_c"/>
    <property type="match status" value="1"/>
</dbReference>
<evidence type="ECO:0000313" key="15">
    <source>
        <dbReference type="EMBL" id="TMP31300.1"/>
    </source>
</evidence>
<evidence type="ECO:0000256" key="10">
    <source>
        <dbReference type="ARBA" id="ARBA00023136"/>
    </source>
</evidence>
<dbReference type="InterPro" id="IPR036097">
    <property type="entry name" value="HisK_dim/P_sf"/>
</dbReference>
<keyword evidence="7 15" id="KW-0418">Kinase</keyword>